<dbReference type="Proteomes" id="UP000005926">
    <property type="component" value="Unassembled WGS sequence"/>
</dbReference>
<protein>
    <submittedName>
        <fullName evidence="1">Uncharacterized protein</fullName>
    </submittedName>
</protein>
<dbReference type="EMBL" id="ACKZ01000017">
    <property type="protein sequence ID" value="EEW37305.1"/>
    <property type="molecule type" value="Genomic_DNA"/>
</dbReference>
<evidence type="ECO:0000313" key="2">
    <source>
        <dbReference type="Proteomes" id="UP000005926"/>
    </source>
</evidence>
<reference evidence="1 2" key="1">
    <citation type="submission" date="2009-08" db="EMBL/GenBank/DDBJ databases">
        <authorList>
            <person name="Muzny D."/>
            <person name="Qin X."/>
            <person name="Deng J."/>
            <person name="Jiang H."/>
            <person name="Liu Y."/>
            <person name="Qu J."/>
            <person name="Song X.-Z."/>
            <person name="Zhang L."/>
            <person name="Thornton R."/>
            <person name="Coyle M."/>
            <person name="Francisco L."/>
            <person name="Jackson L."/>
            <person name="Javaid M."/>
            <person name="Korchina V."/>
            <person name="Kovar C."/>
            <person name="Mata R."/>
            <person name="Mathew T."/>
            <person name="Ngo R."/>
            <person name="Nguyen L."/>
            <person name="Nguyen N."/>
            <person name="Okwuonu G."/>
            <person name="Ongeri F."/>
            <person name="Pham C."/>
            <person name="Simmons D."/>
            <person name="Wilczek-Boney K."/>
            <person name="Hale W."/>
            <person name="Jakkamsetti A."/>
            <person name="Pham P."/>
            <person name="Ruth R."/>
            <person name="San Lucas F."/>
            <person name="Warren J."/>
            <person name="Zhang J."/>
            <person name="Zhao Z."/>
            <person name="Zhou C."/>
            <person name="Zhu D."/>
            <person name="Lee S."/>
            <person name="Bess C."/>
            <person name="Blankenburg K."/>
            <person name="Forbes L."/>
            <person name="Fu Q."/>
            <person name="Gubbala S."/>
            <person name="Hirani K."/>
            <person name="Jayaseelan J.C."/>
            <person name="Lara F."/>
            <person name="Munidasa M."/>
            <person name="Palculict T."/>
            <person name="Patil S."/>
            <person name="Pu L.-L."/>
            <person name="Saada N."/>
            <person name="Tang L."/>
            <person name="Weissenberger G."/>
            <person name="Zhu Y."/>
            <person name="Hemphill L."/>
            <person name="Shang Y."/>
            <person name="Youmans B."/>
            <person name="Ayvaz T."/>
            <person name="Ross M."/>
            <person name="Santibanez J."/>
            <person name="Aqrawi P."/>
            <person name="Gross S."/>
            <person name="Joshi V."/>
            <person name="Fowler G."/>
            <person name="Nazareth L."/>
            <person name="Reid J."/>
            <person name="Worley K."/>
            <person name="Petrosino J."/>
            <person name="Highlander S."/>
            <person name="Gibbs R."/>
        </authorList>
    </citation>
    <scope>NUCLEOTIDE SEQUENCE [LARGE SCALE GENOMIC DNA]</scope>
    <source>
        <strain evidence="1 2">ATCC 49175</strain>
    </source>
</reference>
<dbReference type="HOGENOM" id="CLU_3080369_0_0_9"/>
<proteinExistence type="predicted"/>
<comment type="caution">
    <text evidence="1">The sequence shown here is derived from an EMBL/GenBank/DDBJ whole genome shotgun (WGS) entry which is preliminary data.</text>
</comment>
<organism evidence="1 2">
    <name type="scientific">Granulicatella adiacens ATCC 49175</name>
    <dbReference type="NCBI Taxonomy" id="638301"/>
    <lineage>
        <taxon>Bacteria</taxon>
        <taxon>Bacillati</taxon>
        <taxon>Bacillota</taxon>
        <taxon>Bacilli</taxon>
        <taxon>Lactobacillales</taxon>
        <taxon>Carnobacteriaceae</taxon>
        <taxon>Granulicatella</taxon>
    </lineage>
</organism>
<dbReference type="AlphaFoldDB" id="C8NG93"/>
<evidence type="ECO:0000313" key="1">
    <source>
        <dbReference type="EMBL" id="EEW37305.1"/>
    </source>
</evidence>
<sequence>MIEKHLQFKLSRGIKLVFPLECSFKKGERPSAFKLPWPYSQKKPVNLDFFFL</sequence>
<gene>
    <name evidence="1" type="ORF">HMPREF0444_0938</name>
</gene>
<accession>C8NG93</accession>
<name>C8NG93_9LACT</name>
<keyword evidence="2" id="KW-1185">Reference proteome</keyword>